<gene>
    <name evidence="11 13" type="primary">apt</name>
    <name evidence="13" type="ORF">GCM10007913_04410</name>
</gene>
<dbReference type="PANTHER" id="PTHR32315:SF3">
    <property type="entry name" value="ADENINE PHOSPHORIBOSYLTRANSFERASE"/>
    <property type="match status" value="1"/>
</dbReference>
<reference evidence="13" key="2">
    <citation type="submission" date="2023-01" db="EMBL/GenBank/DDBJ databases">
        <title>Draft genome sequence of Devosia yakushimensis strain NBRC 103855.</title>
        <authorList>
            <person name="Sun Q."/>
            <person name="Mori K."/>
        </authorList>
    </citation>
    <scope>NUCLEOTIDE SEQUENCE</scope>
    <source>
        <strain evidence="13">NBRC 103855</strain>
    </source>
</reference>
<evidence type="ECO:0000256" key="11">
    <source>
        <dbReference type="HAMAP-Rule" id="MF_00004"/>
    </source>
</evidence>
<feature type="domain" description="Phosphoribosyltransferase" evidence="12">
    <location>
        <begin position="30"/>
        <end position="151"/>
    </location>
</feature>
<dbReference type="NCBIfam" id="NF002634">
    <property type="entry name" value="PRK02304.1-3"/>
    <property type="match status" value="1"/>
</dbReference>
<dbReference type="InterPro" id="IPR005764">
    <property type="entry name" value="Ade_phspho_trans"/>
</dbReference>
<accession>A0ABQ5U8Q3</accession>
<dbReference type="GO" id="GO:0016757">
    <property type="term" value="F:glycosyltransferase activity"/>
    <property type="evidence" value="ECO:0007669"/>
    <property type="project" value="UniProtKB-KW"/>
</dbReference>
<evidence type="ECO:0000256" key="2">
    <source>
        <dbReference type="ARBA" id="ARBA00003968"/>
    </source>
</evidence>
<evidence type="ECO:0000313" key="13">
    <source>
        <dbReference type="EMBL" id="GLQ08509.1"/>
    </source>
</evidence>
<evidence type="ECO:0000259" key="12">
    <source>
        <dbReference type="Pfam" id="PF00156"/>
    </source>
</evidence>
<organism evidence="13 14">
    <name type="scientific">Devosia yakushimensis</name>
    <dbReference type="NCBI Taxonomy" id="470028"/>
    <lineage>
        <taxon>Bacteria</taxon>
        <taxon>Pseudomonadati</taxon>
        <taxon>Pseudomonadota</taxon>
        <taxon>Alphaproteobacteria</taxon>
        <taxon>Hyphomicrobiales</taxon>
        <taxon>Devosiaceae</taxon>
        <taxon>Devosia</taxon>
    </lineage>
</organism>
<comment type="pathway">
    <text evidence="4 11">Purine metabolism; AMP biosynthesis via salvage pathway; AMP from adenine: step 1/1.</text>
</comment>
<comment type="catalytic activity">
    <reaction evidence="1 11">
        <text>AMP + diphosphate = 5-phospho-alpha-D-ribose 1-diphosphate + adenine</text>
        <dbReference type="Rhea" id="RHEA:16609"/>
        <dbReference type="ChEBI" id="CHEBI:16708"/>
        <dbReference type="ChEBI" id="CHEBI:33019"/>
        <dbReference type="ChEBI" id="CHEBI:58017"/>
        <dbReference type="ChEBI" id="CHEBI:456215"/>
        <dbReference type="EC" id="2.4.2.7"/>
    </reaction>
</comment>
<name>A0ABQ5U8Q3_9HYPH</name>
<dbReference type="SUPFAM" id="SSF53271">
    <property type="entry name" value="PRTase-like"/>
    <property type="match status" value="1"/>
</dbReference>
<dbReference type="InterPro" id="IPR029057">
    <property type="entry name" value="PRTase-like"/>
</dbReference>
<evidence type="ECO:0000313" key="14">
    <source>
        <dbReference type="Proteomes" id="UP001161406"/>
    </source>
</evidence>
<keyword evidence="7 11" id="KW-0963">Cytoplasm</keyword>
<evidence type="ECO:0000256" key="7">
    <source>
        <dbReference type="ARBA" id="ARBA00022490"/>
    </source>
</evidence>
<keyword evidence="10 11" id="KW-0660">Purine salvage</keyword>
<evidence type="ECO:0000256" key="10">
    <source>
        <dbReference type="ARBA" id="ARBA00022726"/>
    </source>
</evidence>
<evidence type="ECO:0000256" key="4">
    <source>
        <dbReference type="ARBA" id="ARBA00004659"/>
    </source>
</evidence>
<dbReference type="EC" id="2.4.2.7" evidence="6 11"/>
<keyword evidence="9 11" id="KW-0808">Transferase</keyword>
<dbReference type="EMBL" id="BSNG01000001">
    <property type="protein sequence ID" value="GLQ08509.1"/>
    <property type="molecule type" value="Genomic_DNA"/>
</dbReference>
<dbReference type="CDD" id="cd06223">
    <property type="entry name" value="PRTases_typeI"/>
    <property type="match status" value="1"/>
</dbReference>
<evidence type="ECO:0000256" key="5">
    <source>
        <dbReference type="ARBA" id="ARBA00008391"/>
    </source>
</evidence>
<dbReference type="HAMAP" id="MF_00004">
    <property type="entry name" value="Aden_phosphoribosyltr"/>
    <property type="match status" value="1"/>
</dbReference>
<dbReference type="InterPro" id="IPR000836">
    <property type="entry name" value="PRTase_dom"/>
</dbReference>
<dbReference type="Pfam" id="PF00156">
    <property type="entry name" value="Pribosyltran"/>
    <property type="match status" value="1"/>
</dbReference>
<dbReference type="NCBIfam" id="NF002636">
    <property type="entry name" value="PRK02304.1-5"/>
    <property type="match status" value="1"/>
</dbReference>
<reference evidence="13" key="1">
    <citation type="journal article" date="2014" name="Int. J. Syst. Evol. Microbiol.">
        <title>Complete genome of a new Firmicutes species belonging to the dominant human colonic microbiota ('Ruminococcus bicirculans') reveals two chromosomes and a selective capacity to utilize plant glucans.</title>
        <authorList>
            <consortium name="NISC Comparative Sequencing Program"/>
            <person name="Wegmann U."/>
            <person name="Louis P."/>
            <person name="Goesmann A."/>
            <person name="Henrissat B."/>
            <person name="Duncan S.H."/>
            <person name="Flint H.J."/>
        </authorList>
    </citation>
    <scope>NUCLEOTIDE SEQUENCE</scope>
    <source>
        <strain evidence="13">NBRC 103855</strain>
    </source>
</reference>
<evidence type="ECO:0000256" key="3">
    <source>
        <dbReference type="ARBA" id="ARBA00004496"/>
    </source>
</evidence>
<dbReference type="RefSeq" id="WP_284387485.1">
    <property type="nucleotide sequence ID" value="NZ_BSNG01000001.1"/>
</dbReference>
<evidence type="ECO:0000256" key="8">
    <source>
        <dbReference type="ARBA" id="ARBA00022676"/>
    </source>
</evidence>
<comment type="subunit">
    <text evidence="11">Homodimer.</text>
</comment>
<evidence type="ECO:0000256" key="1">
    <source>
        <dbReference type="ARBA" id="ARBA00000868"/>
    </source>
</evidence>
<dbReference type="PANTHER" id="PTHR32315">
    <property type="entry name" value="ADENINE PHOSPHORIBOSYLTRANSFERASE"/>
    <property type="match status" value="1"/>
</dbReference>
<dbReference type="InterPro" id="IPR050054">
    <property type="entry name" value="UPRTase/APRTase"/>
</dbReference>
<comment type="similarity">
    <text evidence="5 11">Belongs to the purine/pyrimidine phosphoribosyltransferase family.</text>
</comment>
<dbReference type="NCBIfam" id="TIGR01090">
    <property type="entry name" value="apt"/>
    <property type="match status" value="1"/>
</dbReference>
<evidence type="ECO:0000256" key="6">
    <source>
        <dbReference type="ARBA" id="ARBA00011893"/>
    </source>
</evidence>
<proteinExistence type="inferred from homology"/>
<evidence type="ECO:0000256" key="9">
    <source>
        <dbReference type="ARBA" id="ARBA00022679"/>
    </source>
</evidence>
<protein>
    <recommendedName>
        <fullName evidence="6 11">Adenine phosphoribosyltransferase</fullName>
        <shortName evidence="11">APRT</shortName>
        <ecNumber evidence="6 11">2.4.2.7</ecNumber>
    </recommendedName>
</protein>
<keyword evidence="8 11" id="KW-0328">Glycosyltransferase</keyword>
<dbReference type="Gene3D" id="3.40.50.2020">
    <property type="match status" value="1"/>
</dbReference>
<sequence length="177" mass="18590">MTLDLKALVRTIPDYPKKGILFRDITTLIEHPEGFKASIEQVAAAHRHLGVTHVAGIEARGFIFGAGVAIALGVGFIPVRKKGKLPGETIGQNYALEYGVDTIEIHADVLDSNDTVLLVDDLIATGGTAIAAVGLLRRTGARVANAAFIIDLPDLGGAAKLEAEGVEVSTLMAFQGH</sequence>
<comment type="subcellular location">
    <subcellularLocation>
        <location evidence="3 11">Cytoplasm</location>
    </subcellularLocation>
</comment>
<comment type="caution">
    <text evidence="13">The sequence shown here is derived from an EMBL/GenBank/DDBJ whole genome shotgun (WGS) entry which is preliminary data.</text>
</comment>
<comment type="function">
    <text evidence="2 11">Catalyzes a salvage reaction resulting in the formation of AMP, that is energically less costly than de novo synthesis.</text>
</comment>
<dbReference type="Proteomes" id="UP001161406">
    <property type="component" value="Unassembled WGS sequence"/>
</dbReference>
<keyword evidence="14" id="KW-1185">Reference proteome</keyword>